<evidence type="ECO:0008006" key="3">
    <source>
        <dbReference type="Google" id="ProtNLM"/>
    </source>
</evidence>
<reference evidence="1" key="1">
    <citation type="submission" date="2022-10" db="EMBL/GenBank/DDBJ databases">
        <title>The complete genomes of actinobacterial strains from the NBC collection.</title>
        <authorList>
            <person name="Joergensen T.S."/>
            <person name="Alvarez Arevalo M."/>
            <person name="Sterndorff E.B."/>
            <person name="Faurdal D."/>
            <person name="Vuksanovic O."/>
            <person name="Mourched A.-S."/>
            <person name="Charusanti P."/>
            <person name="Shaw S."/>
            <person name="Blin K."/>
            <person name="Weber T."/>
        </authorList>
    </citation>
    <scope>NUCLEOTIDE SEQUENCE</scope>
    <source>
        <strain evidence="1">NBC_00248</strain>
    </source>
</reference>
<proteinExistence type="predicted"/>
<keyword evidence="2" id="KW-1185">Reference proteome</keyword>
<dbReference type="EMBL" id="CP108090">
    <property type="protein sequence ID" value="WUQ14083.1"/>
    <property type="molecule type" value="Genomic_DNA"/>
</dbReference>
<name>A0ABZ1TFE5_STRVG</name>
<organism evidence="1 2">
    <name type="scientific">Streptomyces virginiae</name>
    <name type="common">Streptomyces cinnamonensis</name>
    <dbReference type="NCBI Taxonomy" id="1961"/>
    <lineage>
        <taxon>Bacteria</taxon>
        <taxon>Bacillati</taxon>
        <taxon>Actinomycetota</taxon>
        <taxon>Actinomycetes</taxon>
        <taxon>Kitasatosporales</taxon>
        <taxon>Streptomycetaceae</taxon>
        <taxon>Streptomyces</taxon>
    </lineage>
</organism>
<evidence type="ECO:0000313" key="1">
    <source>
        <dbReference type="EMBL" id="WUQ14083.1"/>
    </source>
</evidence>
<dbReference type="Proteomes" id="UP001432039">
    <property type="component" value="Chromosome"/>
</dbReference>
<dbReference type="RefSeq" id="WP_328962904.1">
    <property type="nucleotide sequence ID" value="NZ_CP108090.1"/>
</dbReference>
<accession>A0ABZ1TFE5</accession>
<sequence>MTRFEELLGIDFAGRPTGDVDDVIDGGYGHAEHRERVPGLVSLLGDASAGDRERFLACLALVAWGEPVGYETVRELSLEPRKAPWYDLLIDRKFSVDSSYGHLSAAAADSREPAEEKGASALRVDTFRSLIRMADREHFEEKLGDYLDEDVVRACLPDIRDVIRRGLGSLAAGGPCRFDVATQLVDLANSVVVVDEDLAVELVLQILRAAPSGRTMAHAVAAAHRAKGPAGQALAADLYRSGNAHVRALLAGRG</sequence>
<evidence type="ECO:0000313" key="2">
    <source>
        <dbReference type="Proteomes" id="UP001432039"/>
    </source>
</evidence>
<gene>
    <name evidence="1" type="ORF">OG517_23140</name>
</gene>
<protein>
    <recommendedName>
        <fullName evidence="3">HEAT repeat domain-containing protein</fullName>
    </recommendedName>
</protein>